<reference evidence="2" key="2">
    <citation type="submission" date="2010-07" db="EMBL/GenBank/DDBJ databases">
        <authorList>
            <consortium name="The Broad Institute Genome Sequencing Platform"/>
            <consortium name="Broad Institute Genome Sequencing Center for Infectious Disease"/>
            <person name="Ma L.-J."/>
            <person name="Dead R."/>
            <person name="Young S."/>
            <person name="Zeng Q."/>
            <person name="Koehrsen M."/>
            <person name="Alvarado L."/>
            <person name="Berlin A."/>
            <person name="Chapman S.B."/>
            <person name="Chen Z."/>
            <person name="Freedman E."/>
            <person name="Gellesch M."/>
            <person name="Goldberg J."/>
            <person name="Griggs A."/>
            <person name="Gujja S."/>
            <person name="Heilman E.R."/>
            <person name="Heiman D."/>
            <person name="Hepburn T."/>
            <person name="Howarth C."/>
            <person name="Jen D."/>
            <person name="Larson L."/>
            <person name="Mehta T."/>
            <person name="Neiman D."/>
            <person name="Pearson M."/>
            <person name="Roberts A."/>
            <person name="Saif S."/>
            <person name="Shea T."/>
            <person name="Shenoy N."/>
            <person name="Sisk P."/>
            <person name="Stolte C."/>
            <person name="Sykes S."/>
            <person name="Walk T."/>
            <person name="White J."/>
            <person name="Yandava C."/>
            <person name="Haas B."/>
            <person name="Nusbaum C."/>
            <person name="Birren B."/>
        </authorList>
    </citation>
    <scope>NUCLEOTIDE SEQUENCE</scope>
    <source>
        <strain evidence="2">R3-111a-1</strain>
    </source>
</reference>
<keyword evidence="4" id="KW-1185">Reference proteome</keyword>
<dbReference type="OrthoDB" id="6022628at2759"/>
<accession>J3NMC1</accession>
<proteinExistence type="predicted"/>
<sequence length="113" mass="12547">MQSTYTSRELSDLGRSQKRAERSHRGHVLEVARNSAGRKKADIEPWINPVVSARTSAWRIRSGVPASSTTVSGHFSISCPHSDLGCLQSRKQAKRHYQVVSSLSAGFDVPWQE</sequence>
<reference evidence="3" key="4">
    <citation type="journal article" date="2015" name="G3 (Bethesda)">
        <title>Genome sequences of three phytopathogenic species of the Magnaporthaceae family of fungi.</title>
        <authorList>
            <person name="Okagaki L.H."/>
            <person name="Nunes C.C."/>
            <person name="Sailsbery J."/>
            <person name="Clay B."/>
            <person name="Brown D."/>
            <person name="John T."/>
            <person name="Oh Y."/>
            <person name="Young N."/>
            <person name="Fitzgerald M."/>
            <person name="Haas B.J."/>
            <person name="Zeng Q."/>
            <person name="Young S."/>
            <person name="Adiconis X."/>
            <person name="Fan L."/>
            <person name="Levin J.Z."/>
            <person name="Mitchell T.K."/>
            <person name="Okubara P.A."/>
            <person name="Farman M.L."/>
            <person name="Kohn L.M."/>
            <person name="Birren B."/>
            <person name="Ma L.-J."/>
            <person name="Dean R.A."/>
        </authorList>
    </citation>
    <scope>NUCLEOTIDE SEQUENCE</scope>
    <source>
        <strain evidence="3">R3-111a-1</strain>
    </source>
</reference>
<dbReference type="EnsemblFungi" id="EJT82452">
    <property type="protein sequence ID" value="EJT82452"/>
    <property type="gene ID" value="GGTG_02425"/>
</dbReference>
<dbReference type="HOGENOM" id="CLU_2133667_0_0_1"/>
<evidence type="ECO:0000256" key="1">
    <source>
        <dbReference type="SAM" id="MobiDB-lite"/>
    </source>
</evidence>
<evidence type="ECO:0000313" key="3">
    <source>
        <dbReference type="EnsemblFungi" id="EJT82452"/>
    </source>
</evidence>
<feature type="region of interest" description="Disordered" evidence="1">
    <location>
        <begin position="1"/>
        <end position="26"/>
    </location>
</feature>
<reference evidence="2" key="3">
    <citation type="submission" date="2010-09" db="EMBL/GenBank/DDBJ databases">
        <title>Annotation of Gaeumannomyces graminis var. tritici R3-111a-1.</title>
        <authorList>
            <consortium name="The Broad Institute Genome Sequencing Platform"/>
            <person name="Ma L.-J."/>
            <person name="Dead R."/>
            <person name="Young S.K."/>
            <person name="Zeng Q."/>
            <person name="Gargeya S."/>
            <person name="Fitzgerald M."/>
            <person name="Haas B."/>
            <person name="Abouelleil A."/>
            <person name="Alvarado L."/>
            <person name="Arachchi H.M."/>
            <person name="Berlin A."/>
            <person name="Brown A."/>
            <person name="Chapman S.B."/>
            <person name="Chen Z."/>
            <person name="Dunbar C."/>
            <person name="Freedman E."/>
            <person name="Gearin G."/>
            <person name="Gellesch M."/>
            <person name="Goldberg J."/>
            <person name="Griggs A."/>
            <person name="Gujja S."/>
            <person name="Heiman D."/>
            <person name="Howarth C."/>
            <person name="Larson L."/>
            <person name="Lui A."/>
            <person name="MacDonald P.J.P."/>
            <person name="Mehta T."/>
            <person name="Montmayeur A."/>
            <person name="Murphy C."/>
            <person name="Neiman D."/>
            <person name="Pearson M."/>
            <person name="Priest M."/>
            <person name="Roberts A."/>
            <person name="Saif S."/>
            <person name="Shea T."/>
            <person name="Shenoy N."/>
            <person name="Sisk P."/>
            <person name="Stolte C."/>
            <person name="Sykes S."/>
            <person name="Yandava C."/>
            <person name="Wortman J."/>
            <person name="Nusbaum C."/>
            <person name="Birren B."/>
        </authorList>
    </citation>
    <scope>NUCLEOTIDE SEQUENCE</scope>
    <source>
        <strain evidence="2">R3-111a-1</strain>
    </source>
</reference>
<reference evidence="3" key="5">
    <citation type="submission" date="2018-04" db="UniProtKB">
        <authorList>
            <consortium name="EnsemblFungi"/>
        </authorList>
    </citation>
    <scope>IDENTIFICATION</scope>
    <source>
        <strain evidence="3">R3-111a-1</strain>
    </source>
</reference>
<gene>
    <name evidence="3" type="primary">20342883</name>
    <name evidence="2" type="ORF">GGTG_02425</name>
</gene>
<dbReference type="RefSeq" id="XP_009218461.1">
    <property type="nucleotide sequence ID" value="XM_009220197.1"/>
</dbReference>
<name>J3NMC1_GAET3</name>
<protein>
    <submittedName>
        <fullName evidence="2 3">Uncharacterized protein</fullName>
    </submittedName>
</protein>
<dbReference type="EMBL" id="GL385395">
    <property type="protein sequence ID" value="EJT82452.1"/>
    <property type="molecule type" value="Genomic_DNA"/>
</dbReference>
<reference evidence="4" key="1">
    <citation type="submission" date="2010-07" db="EMBL/GenBank/DDBJ databases">
        <title>The genome sequence of Gaeumannomyces graminis var. tritici strain R3-111a-1.</title>
        <authorList>
            <consortium name="The Broad Institute Genome Sequencing Platform"/>
            <person name="Ma L.-J."/>
            <person name="Dead R."/>
            <person name="Young S."/>
            <person name="Zeng Q."/>
            <person name="Koehrsen M."/>
            <person name="Alvarado L."/>
            <person name="Berlin A."/>
            <person name="Chapman S.B."/>
            <person name="Chen Z."/>
            <person name="Freedman E."/>
            <person name="Gellesch M."/>
            <person name="Goldberg J."/>
            <person name="Griggs A."/>
            <person name="Gujja S."/>
            <person name="Heilman E.R."/>
            <person name="Heiman D."/>
            <person name="Hepburn T."/>
            <person name="Howarth C."/>
            <person name="Jen D."/>
            <person name="Larson L."/>
            <person name="Mehta T."/>
            <person name="Neiman D."/>
            <person name="Pearson M."/>
            <person name="Roberts A."/>
            <person name="Saif S."/>
            <person name="Shea T."/>
            <person name="Shenoy N."/>
            <person name="Sisk P."/>
            <person name="Stolte C."/>
            <person name="Sykes S."/>
            <person name="Walk T."/>
            <person name="White J."/>
            <person name="Yandava C."/>
            <person name="Haas B."/>
            <person name="Nusbaum C."/>
            <person name="Birren B."/>
        </authorList>
    </citation>
    <scope>NUCLEOTIDE SEQUENCE [LARGE SCALE GENOMIC DNA]</scope>
    <source>
        <strain evidence="4">R3-111a-1</strain>
    </source>
</reference>
<dbReference type="Proteomes" id="UP000006039">
    <property type="component" value="Unassembled WGS sequence"/>
</dbReference>
<organism evidence="2">
    <name type="scientific">Gaeumannomyces tritici (strain R3-111a-1)</name>
    <name type="common">Wheat and barley take-all root rot fungus</name>
    <name type="synonym">Gaeumannomyces graminis var. tritici</name>
    <dbReference type="NCBI Taxonomy" id="644352"/>
    <lineage>
        <taxon>Eukaryota</taxon>
        <taxon>Fungi</taxon>
        <taxon>Dikarya</taxon>
        <taxon>Ascomycota</taxon>
        <taxon>Pezizomycotina</taxon>
        <taxon>Sordariomycetes</taxon>
        <taxon>Sordariomycetidae</taxon>
        <taxon>Magnaporthales</taxon>
        <taxon>Magnaporthaceae</taxon>
        <taxon>Gaeumannomyces</taxon>
    </lineage>
</organism>
<dbReference type="GeneID" id="20342883"/>
<dbReference type="AlphaFoldDB" id="J3NMC1"/>
<dbReference type="VEuPathDB" id="FungiDB:GGTG_02425"/>
<evidence type="ECO:0000313" key="2">
    <source>
        <dbReference type="EMBL" id="EJT82452.1"/>
    </source>
</evidence>
<evidence type="ECO:0000313" key="4">
    <source>
        <dbReference type="Proteomes" id="UP000006039"/>
    </source>
</evidence>